<dbReference type="PANTHER" id="PTHR10963:SF55">
    <property type="entry name" value="GLYCOSIDE HYDROLASE FAMILY 16 PROTEIN"/>
    <property type="match status" value="1"/>
</dbReference>
<dbReference type="InterPro" id="IPR013320">
    <property type="entry name" value="ConA-like_dom_sf"/>
</dbReference>
<proteinExistence type="inferred from homology"/>
<organism evidence="5 6">
    <name type="scientific">Rufibacter quisquiliarum</name>
    <dbReference type="NCBI Taxonomy" id="1549639"/>
    <lineage>
        <taxon>Bacteria</taxon>
        <taxon>Pseudomonadati</taxon>
        <taxon>Bacteroidota</taxon>
        <taxon>Cytophagia</taxon>
        <taxon>Cytophagales</taxon>
        <taxon>Hymenobacteraceae</taxon>
        <taxon>Rufibacter</taxon>
    </lineage>
</organism>
<dbReference type="Pfam" id="PF19408">
    <property type="entry name" value="PKD_6"/>
    <property type="match status" value="1"/>
</dbReference>
<gene>
    <name evidence="5" type="ORF">FHS90_000032</name>
</gene>
<dbReference type="CDD" id="cd08023">
    <property type="entry name" value="GH16_laminarinase_like"/>
    <property type="match status" value="1"/>
</dbReference>
<dbReference type="GO" id="GO:0005975">
    <property type="term" value="P:carbohydrate metabolic process"/>
    <property type="evidence" value="ECO:0007669"/>
    <property type="project" value="InterPro"/>
</dbReference>
<dbReference type="Proteomes" id="UP000563094">
    <property type="component" value="Unassembled WGS sequence"/>
</dbReference>
<dbReference type="InterPro" id="IPR050546">
    <property type="entry name" value="Glycosyl_Hydrlase_16"/>
</dbReference>
<evidence type="ECO:0000259" key="4">
    <source>
        <dbReference type="PROSITE" id="PS51762"/>
    </source>
</evidence>
<keyword evidence="3" id="KW-0732">Signal</keyword>
<dbReference type="EMBL" id="JACJIQ010000001">
    <property type="protein sequence ID" value="MBA9075335.1"/>
    <property type="molecule type" value="Genomic_DNA"/>
</dbReference>
<dbReference type="GO" id="GO:0004553">
    <property type="term" value="F:hydrolase activity, hydrolyzing O-glycosyl compounds"/>
    <property type="evidence" value="ECO:0007669"/>
    <property type="project" value="InterPro"/>
</dbReference>
<protein>
    <submittedName>
        <fullName evidence="5">Beta-glucanase (GH16 family)</fullName>
    </submittedName>
</protein>
<accession>A0A839GI87</accession>
<dbReference type="Gene3D" id="2.60.120.200">
    <property type="match status" value="1"/>
</dbReference>
<evidence type="ECO:0000256" key="3">
    <source>
        <dbReference type="SAM" id="SignalP"/>
    </source>
</evidence>
<dbReference type="AlphaFoldDB" id="A0A839GI87"/>
<feature type="signal peptide" evidence="3">
    <location>
        <begin position="1"/>
        <end position="22"/>
    </location>
</feature>
<dbReference type="PROSITE" id="PS51762">
    <property type="entry name" value="GH16_2"/>
    <property type="match status" value="1"/>
</dbReference>
<dbReference type="SUPFAM" id="SSF49899">
    <property type="entry name" value="Concanavalin A-like lectins/glucanases"/>
    <property type="match status" value="1"/>
</dbReference>
<dbReference type="PANTHER" id="PTHR10963">
    <property type="entry name" value="GLYCOSYL HYDROLASE-RELATED"/>
    <property type="match status" value="1"/>
</dbReference>
<evidence type="ECO:0000313" key="6">
    <source>
        <dbReference type="Proteomes" id="UP000563094"/>
    </source>
</evidence>
<dbReference type="Pfam" id="PF00722">
    <property type="entry name" value="Glyco_hydro_16"/>
    <property type="match status" value="1"/>
</dbReference>
<comment type="similarity">
    <text evidence="1">Belongs to the glycosyl hydrolase 16 family.</text>
</comment>
<name>A0A839GI87_9BACT</name>
<feature type="region of interest" description="Disordered" evidence="2">
    <location>
        <begin position="349"/>
        <end position="369"/>
    </location>
</feature>
<keyword evidence="6" id="KW-1185">Reference proteome</keyword>
<feature type="domain" description="GH16" evidence="4">
    <location>
        <begin position="25"/>
        <end position="273"/>
    </location>
</feature>
<reference evidence="5 6" key="1">
    <citation type="submission" date="2020-08" db="EMBL/GenBank/DDBJ databases">
        <title>Genomic Encyclopedia of Type Strains, Phase IV (KMG-IV): sequencing the most valuable type-strain genomes for metagenomic binning, comparative biology and taxonomic classification.</title>
        <authorList>
            <person name="Goeker M."/>
        </authorList>
    </citation>
    <scope>NUCLEOTIDE SEQUENCE [LARGE SCALE GENOMIC DNA]</scope>
    <source>
        <strain evidence="5 6">DSM 29854</strain>
    </source>
</reference>
<dbReference type="InterPro" id="IPR045829">
    <property type="entry name" value="PKD_6"/>
</dbReference>
<feature type="chain" id="PRO_5032728423" evidence="3">
    <location>
        <begin position="23"/>
        <end position="369"/>
    </location>
</feature>
<dbReference type="RefSeq" id="WP_182511126.1">
    <property type="nucleotide sequence ID" value="NZ_JACJIQ010000001.1"/>
</dbReference>
<comment type="caution">
    <text evidence="5">The sequence shown here is derived from an EMBL/GenBank/DDBJ whole genome shotgun (WGS) entry which is preliminary data.</text>
</comment>
<evidence type="ECO:0000313" key="5">
    <source>
        <dbReference type="EMBL" id="MBA9075335.1"/>
    </source>
</evidence>
<evidence type="ECO:0000256" key="2">
    <source>
        <dbReference type="SAM" id="MobiDB-lite"/>
    </source>
</evidence>
<evidence type="ECO:0000256" key="1">
    <source>
        <dbReference type="ARBA" id="ARBA00006865"/>
    </source>
</evidence>
<sequence length="369" mass="40606">MKFKRYVAFCLGLAMSSGVAVAQTPRFNELVWADEFNGKGTLDATKWTYDLGSKNNGWGNQELQHYTNAPENVRQENGHLVIEALKKDGKWTSARVKTQGKYGFTYGRAEFRAKLPTGVGTWPALWLLGESITTKDWPACGEIDVMEHVGRQLGRVQSVLHTPASHGNTVNLDATMVPDATSAFHLYAMEWTEQDIKFYVDDKLFYTYAPAVQDASTWPFKDDFFLIINLAIGGNLGSEASLETDGKKNGVDPALTRARYEVDYVRVYQNFKELSLSGPSQLNPMSKKATFTASKVTDASYKWVLPAGATIVKGQGTPEIQVNWGKASGPVRVQMTLNGQTYQKTLHVKASKQAAGSPSAPKNVGSSTK</sequence>
<dbReference type="InterPro" id="IPR000757">
    <property type="entry name" value="Beta-glucanase-like"/>
</dbReference>